<dbReference type="Gene3D" id="6.10.250.1270">
    <property type="match status" value="1"/>
</dbReference>
<reference evidence="8" key="1">
    <citation type="submission" date="2019-05" db="EMBL/GenBank/DDBJ databases">
        <authorList>
            <person name="Zhang S."/>
            <person name="Liu J."/>
        </authorList>
    </citation>
    <scope>NUCLEOTIDE SEQUENCE [LARGE SCALE GENOMIC DNA]</scope>
</reference>
<comment type="similarity">
    <text evidence="1">Belongs to the eukaryotic ribosomal protein eL24 family.</text>
</comment>
<proteinExistence type="inferred from homology"/>
<evidence type="ECO:0000259" key="7">
    <source>
        <dbReference type="Pfam" id="PF01246"/>
    </source>
</evidence>
<dbReference type="InterPro" id="IPR000988">
    <property type="entry name" value="Ribosomal_eL24-rel_N"/>
</dbReference>
<dbReference type="PANTHER" id="PTHR10792">
    <property type="entry name" value="60S RIBOSOMAL PROTEIN L24"/>
    <property type="match status" value="1"/>
</dbReference>
<dbReference type="Proteomes" id="UP000694520">
    <property type="component" value="Chromosome 28"/>
</dbReference>
<evidence type="ECO:0000313" key="9">
    <source>
        <dbReference type="Proteomes" id="UP000694520"/>
    </source>
</evidence>
<dbReference type="GO" id="GO:0002181">
    <property type="term" value="P:cytoplasmic translation"/>
    <property type="evidence" value="ECO:0007669"/>
    <property type="project" value="TreeGrafter"/>
</dbReference>
<evidence type="ECO:0000256" key="5">
    <source>
        <dbReference type="ARBA" id="ARBA00041213"/>
    </source>
</evidence>
<accession>A0A8B9XTP0</accession>
<dbReference type="GeneTree" id="ENSGT00950000183105"/>
<sequence length="148" mass="17193">MKVELGHFRGFKIYPGHGGRYAWTDGKVFQFLDAKYELAFLSERNPRQINWTVLYRSKHRKGRTERDGQKKRPCRALKFQTAEAGASLANVMAKRKSEPELRKKQKRLSKHLKGQHRLLQRLPRRKAASQQKTGKPVKVSRVNGGRRG</sequence>
<protein>
    <recommendedName>
        <fullName evidence="4">Large ribosomal subunit protein eL24</fullName>
    </recommendedName>
    <alternativeName>
        <fullName evidence="5">60S ribosomal protein L24</fullName>
    </alternativeName>
</protein>
<keyword evidence="3" id="KW-0687">Ribonucleoprotein</keyword>
<reference evidence="8" key="3">
    <citation type="submission" date="2025-09" db="UniProtKB">
        <authorList>
            <consortium name="Ensembl"/>
        </authorList>
    </citation>
    <scope>IDENTIFICATION</scope>
</reference>
<dbReference type="GO" id="GO:0022625">
    <property type="term" value="C:cytosolic large ribosomal subunit"/>
    <property type="evidence" value="ECO:0007669"/>
    <property type="project" value="TreeGrafter"/>
</dbReference>
<evidence type="ECO:0000256" key="2">
    <source>
        <dbReference type="ARBA" id="ARBA00022980"/>
    </source>
</evidence>
<dbReference type="AlphaFoldDB" id="A0A8B9XTP0"/>
<evidence type="ECO:0000256" key="3">
    <source>
        <dbReference type="ARBA" id="ARBA00023274"/>
    </source>
</evidence>
<evidence type="ECO:0000256" key="1">
    <source>
        <dbReference type="ARBA" id="ARBA00005647"/>
    </source>
</evidence>
<dbReference type="InterPro" id="IPR038630">
    <property type="entry name" value="L24e/L24_sf"/>
</dbReference>
<feature type="region of interest" description="Disordered" evidence="6">
    <location>
        <begin position="89"/>
        <end position="148"/>
    </location>
</feature>
<dbReference type="GO" id="GO:0003735">
    <property type="term" value="F:structural constituent of ribosome"/>
    <property type="evidence" value="ECO:0007669"/>
    <property type="project" value="InterPro"/>
</dbReference>
<evidence type="ECO:0000313" key="8">
    <source>
        <dbReference type="Ensembl" id="ENSBGRP00000024023.1"/>
    </source>
</evidence>
<keyword evidence="2" id="KW-0689">Ribosomal protein</keyword>
<dbReference type="PANTHER" id="PTHR10792:SF1">
    <property type="entry name" value="RIBOSOMAL PROTEIN L24"/>
    <property type="match status" value="1"/>
</dbReference>
<evidence type="ECO:0000256" key="4">
    <source>
        <dbReference type="ARBA" id="ARBA00040612"/>
    </source>
</evidence>
<dbReference type="Gene3D" id="2.30.170.20">
    <property type="entry name" value="Ribosomal protein L24e"/>
    <property type="match status" value="1"/>
</dbReference>
<dbReference type="GO" id="GO:0003729">
    <property type="term" value="F:mRNA binding"/>
    <property type="evidence" value="ECO:0007669"/>
    <property type="project" value="TreeGrafter"/>
</dbReference>
<organism evidence="8 9">
    <name type="scientific">Bos mutus grunniens</name>
    <name type="common">Wild yak</name>
    <name type="synonym">Bos grunniens</name>
    <dbReference type="NCBI Taxonomy" id="30521"/>
    <lineage>
        <taxon>Eukaryota</taxon>
        <taxon>Metazoa</taxon>
        <taxon>Chordata</taxon>
        <taxon>Craniata</taxon>
        <taxon>Vertebrata</taxon>
        <taxon>Euteleostomi</taxon>
        <taxon>Mammalia</taxon>
        <taxon>Eutheria</taxon>
        <taxon>Laurasiatheria</taxon>
        <taxon>Artiodactyla</taxon>
        <taxon>Ruminantia</taxon>
        <taxon>Pecora</taxon>
        <taxon>Bovidae</taxon>
        <taxon>Bovinae</taxon>
        <taxon>Bos</taxon>
    </lineage>
</organism>
<dbReference type="Ensembl" id="ENSBGRT00000027700.1">
    <property type="protein sequence ID" value="ENSBGRP00000024023.1"/>
    <property type="gene ID" value="ENSBGRG00000015025.1"/>
</dbReference>
<dbReference type="InterPro" id="IPR056366">
    <property type="entry name" value="Ribosomal_eL24"/>
</dbReference>
<dbReference type="Pfam" id="PF01246">
    <property type="entry name" value="Ribosomal_L24e"/>
    <property type="match status" value="1"/>
</dbReference>
<feature type="compositionally biased region" description="Basic residues" evidence="6">
    <location>
        <begin position="103"/>
        <end position="127"/>
    </location>
</feature>
<dbReference type="SUPFAM" id="SSF57716">
    <property type="entry name" value="Glucocorticoid receptor-like (DNA-binding domain)"/>
    <property type="match status" value="1"/>
</dbReference>
<keyword evidence="9" id="KW-1185">Reference proteome</keyword>
<dbReference type="CDD" id="cd00472">
    <property type="entry name" value="Ribosomal_L24e_L24"/>
    <property type="match status" value="1"/>
</dbReference>
<reference evidence="8" key="2">
    <citation type="submission" date="2025-08" db="UniProtKB">
        <authorList>
            <consortium name="Ensembl"/>
        </authorList>
    </citation>
    <scope>IDENTIFICATION</scope>
</reference>
<feature type="domain" description="Large ribosomal subunit protein eL24-related N-terminal" evidence="7">
    <location>
        <begin position="1"/>
        <end position="65"/>
    </location>
</feature>
<name>A0A8B9XTP0_BOSMU</name>
<evidence type="ECO:0000256" key="6">
    <source>
        <dbReference type="SAM" id="MobiDB-lite"/>
    </source>
</evidence>